<dbReference type="InterPro" id="IPR037066">
    <property type="entry name" value="Plug_dom_sf"/>
</dbReference>
<dbReference type="Gene3D" id="2.40.170.20">
    <property type="entry name" value="TonB-dependent receptor, beta-barrel domain"/>
    <property type="match status" value="1"/>
</dbReference>
<evidence type="ECO:0000313" key="9">
    <source>
        <dbReference type="Proteomes" id="UP000199116"/>
    </source>
</evidence>
<evidence type="ECO:0000256" key="5">
    <source>
        <dbReference type="SAM" id="SignalP"/>
    </source>
</evidence>
<dbReference type="AlphaFoldDB" id="A0A1I2LR44"/>
<keyword evidence="4" id="KW-0798">TonB box</keyword>
<dbReference type="Pfam" id="PF00593">
    <property type="entry name" value="TonB_dep_Rec_b-barrel"/>
    <property type="match status" value="1"/>
</dbReference>
<keyword evidence="3" id="KW-0998">Cell outer membrane</keyword>
<dbReference type="Gene3D" id="2.60.40.1120">
    <property type="entry name" value="Carboxypeptidase-like, regulatory domain"/>
    <property type="match status" value="1"/>
</dbReference>
<name>A0A1I2LR44_9FLAO</name>
<dbReference type="InterPro" id="IPR000531">
    <property type="entry name" value="Beta-barrel_TonB"/>
</dbReference>
<keyword evidence="5" id="KW-0732">Signal</keyword>
<evidence type="ECO:0000256" key="4">
    <source>
        <dbReference type="RuleBase" id="RU003357"/>
    </source>
</evidence>
<feature type="domain" description="TonB-dependent receptor-like beta-barrel" evidence="6">
    <location>
        <begin position="448"/>
        <end position="904"/>
    </location>
</feature>
<dbReference type="InterPro" id="IPR008969">
    <property type="entry name" value="CarboxyPept-like_regulatory"/>
</dbReference>
<dbReference type="SUPFAM" id="SSF56935">
    <property type="entry name" value="Porins"/>
    <property type="match status" value="1"/>
</dbReference>
<evidence type="ECO:0000256" key="2">
    <source>
        <dbReference type="ARBA" id="ARBA00023136"/>
    </source>
</evidence>
<dbReference type="SUPFAM" id="SSF49464">
    <property type="entry name" value="Carboxypeptidase regulatory domain-like"/>
    <property type="match status" value="1"/>
</dbReference>
<sequence length="945" mass="105877">MLPLICARELNIVMKKYLSILSLLILSVAMQAQNDTTGSIAGKLSDNEVEGQPLPFANVIIKETNKGTTSNFDGLYSLKNIEPGTYTVEFSFIGYETLQIPNVEVVAGKVTEVNTGLGASAAALDEVVISTVSRQDSEVALLLEQKSAIQIKESIGAQELAKIGVTDAGTATTKISGVTSSEASGDIFVRGLGDRYLYSTLNGLPIPSDDVERKNIDLGLFPTRVIKSVGISKTYSPSYSADQASGNINIESRELAGSKELDFGIRVGVNTNAVGQFSDFKVSPNQDNAYFGFHQQNIPIQYTLYNQPWDPQTANAPVNRRYALTAGKKFGEDLKVLLTASQSSKFEYREGEFTEYRNNNRYDYFTDVENFTQTDNTTGMLNAIYEVSDNHEIKATSLFINKLTDEVYESGRNGEGVVFEETGPAEGLNQFVRDQNIKQTRLWINQFHGIHNFSEKNELNWGVGYNLVNADEPNRIRNEVNYDGENFIQLGRMGGYQQRKSSQKIEDNEINAFVEDKITFSKPEDDAETKSIFVDFGGNYRNKQRDFVSRFYGVIERPTNTYNPTSLDNLSSVFTIDNFRSGNLKINELTPDFYQAELQSYGGFVSFNYGKNNWNLNLGARFQKDELNVDFRVNNYPANRPQFSNQSYNNVYPSLNFKYSPTENSNIRLSASKTITLPEFKEIAPFEYVSQTGQVTRGNPDLAASNNLNFDLKYEFFPTSGQLISLTGFYKNIEDPINKVQDRGAAGVFSYFNAGEEANIYGLELETRLELIDNESPEGLDLEIAFNASRMWHQQDLREVFDGESFIRTFRYNNKSEIGLQGASDWIFNGSLNFSTESDDPFRASIVGNYASDKIYALGAPEAQNEGDVFYNDEIIEKGFVTLDLIVSKSLGDHWDFQLRGQNLLNPEIERVQDIRPSSTGIETTQTVRSYTRGAILSLGINYSF</sequence>
<feature type="domain" description="TonB-dependent receptor plug" evidence="7">
    <location>
        <begin position="147"/>
        <end position="246"/>
    </location>
</feature>
<evidence type="ECO:0000259" key="7">
    <source>
        <dbReference type="Pfam" id="PF07715"/>
    </source>
</evidence>
<organism evidence="8 9">
    <name type="scientific">Salegentibacter agarivorans</name>
    <dbReference type="NCBI Taxonomy" id="345907"/>
    <lineage>
        <taxon>Bacteria</taxon>
        <taxon>Pseudomonadati</taxon>
        <taxon>Bacteroidota</taxon>
        <taxon>Flavobacteriia</taxon>
        <taxon>Flavobacteriales</taxon>
        <taxon>Flavobacteriaceae</taxon>
        <taxon>Salegentibacter</taxon>
    </lineage>
</organism>
<dbReference type="Proteomes" id="UP000199116">
    <property type="component" value="Unassembled WGS sequence"/>
</dbReference>
<feature type="signal peptide" evidence="5">
    <location>
        <begin position="1"/>
        <end position="32"/>
    </location>
</feature>
<dbReference type="PANTHER" id="PTHR40980:SF5">
    <property type="entry name" value="TONB-DEPENDENT RECEPTOR"/>
    <property type="match status" value="1"/>
</dbReference>
<dbReference type="PANTHER" id="PTHR40980">
    <property type="entry name" value="PLUG DOMAIN-CONTAINING PROTEIN"/>
    <property type="match status" value="1"/>
</dbReference>
<dbReference type="Pfam" id="PF07715">
    <property type="entry name" value="Plug"/>
    <property type="match status" value="1"/>
</dbReference>
<dbReference type="GO" id="GO:0009279">
    <property type="term" value="C:cell outer membrane"/>
    <property type="evidence" value="ECO:0007669"/>
    <property type="project" value="UniProtKB-SubCell"/>
</dbReference>
<reference evidence="9" key="1">
    <citation type="submission" date="2016-10" db="EMBL/GenBank/DDBJ databases">
        <authorList>
            <person name="Varghese N."/>
            <person name="Submissions S."/>
        </authorList>
    </citation>
    <scope>NUCLEOTIDE SEQUENCE [LARGE SCALE GENOMIC DNA]</scope>
    <source>
        <strain evidence="9">DSM 23515</strain>
    </source>
</reference>
<accession>A0A1I2LR44</accession>
<protein>
    <submittedName>
        <fullName evidence="8">TonB-dependent receptor</fullName>
    </submittedName>
</protein>
<dbReference type="EMBL" id="FOOH01000010">
    <property type="protein sequence ID" value="SFF81794.1"/>
    <property type="molecule type" value="Genomic_DNA"/>
</dbReference>
<proteinExistence type="inferred from homology"/>
<comment type="similarity">
    <text evidence="4">Belongs to the TonB-dependent receptor family.</text>
</comment>
<evidence type="ECO:0000313" key="8">
    <source>
        <dbReference type="EMBL" id="SFF81794.1"/>
    </source>
</evidence>
<dbReference type="Pfam" id="PF13715">
    <property type="entry name" value="CarbopepD_reg_2"/>
    <property type="match status" value="1"/>
</dbReference>
<comment type="subcellular location">
    <subcellularLocation>
        <location evidence="1 4">Cell outer membrane</location>
    </subcellularLocation>
</comment>
<keyword evidence="9" id="KW-1185">Reference proteome</keyword>
<dbReference type="Gene3D" id="2.170.130.10">
    <property type="entry name" value="TonB-dependent receptor, plug domain"/>
    <property type="match status" value="1"/>
</dbReference>
<evidence type="ECO:0000259" key="6">
    <source>
        <dbReference type="Pfam" id="PF00593"/>
    </source>
</evidence>
<gene>
    <name evidence="8" type="ORF">SAMN04488033_11018</name>
</gene>
<evidence type="ECO:0000256" key="1">
    <source>
        <dbReference type="ARBA" id="ARBA00004442"/>
    </source>
</evidence>
<evidence type="ECO:0000256" key="3">
    <source>
        <dbReference type="ARBA" id="ARBA00023237"/>
    </source>
</evidence>
<dbReference type="InterPro" id="IPR036942">
    <property type="entry name" value="Beta-barrel_TonB_sf"/>
</dbReference>
<feature type="chain" id="PRO_5011629824" evidence="5">
    <location>
        <begin position="33"/>
        <end position="945"/>
    </location>
</feature>
<keyword evidence="8" id="KW-0675">Receptor</keyword>
<dbReference type="InterPro" id="IPR012910">
    <property type="entry name" value="Plug_dom"/>
</dbReference>
<keyword evidence="2 4" id="KW-0472">Membrane</keyword>